<accession>A0A8C6QYW6</accession>
<evidence type="ECO:0000256" key="9">
    <source>
        <dbReference type="ARBA" id="ARBA00083562"/>
    </source>
</evidence>
<keyword evidence="15" id="KW-1185">Reference proteome</keyword>
<dbReference type="AlphaFoldDB" id="A0A8C6QYW6"/>
<feature type="region of interest" description="Disordered" evidence="10">
    <location>
        <begin position="66"/>
        <end position="104"/>
    </location>
</feature>
<evidence type="ECO:0000256" key="5">
    <source>
        <dbReference type="ARBA" id="ARBA00053516"/>
    </source>
</evidence>
<protein>
    <recommendedName>
        <fullName evidence="7">Centromere protein C</fullName>
    </recommendedName>
    <alternativeName>
        <fullName evidence="8">Centromere autoantigen C</fullName>
    </alternativeName>
    <alternativeName>
        <fullName evidence="9">Centromere protein C 1</fullName>
    </alternativeName>
</protein>
<sequence length="889" mass="100997">HLKNDYRRRFCRPSRVPDIHTAQGQNMMDILQDCFEEKSVLNNFVTNSTESLLCLTPKMKDSCIQSTHKEISHSKSVPVSSGRKEASPQGIGEPSETASSSVEANEIDHKTLTTDDDDFYLSIGSPAVLLDSKAYESPNAVSSADQMREPYSLRNSVNMRSSRKNISFRPKKRLNFDISTRVEIKNKKSEVENKISERQQEGPSSETSEKRVQIQPQAKKSFSTLFLETVKRKTESSTIIRHSSTVPPLSSSSNDMKLLEDEFIIDESEKSFASELWVTIPRKDRHLKHHAASSSENTAVLLDKSREKPHNVSSKTLISDTQSQKAPPVEKSQPSVEKKKRTGCALTNELENNCRSTEYEMHSENARKTSGSKRTIKQKRRRPSKANVVDEQINKGQGKNENRNMSCIAQDKLQINSDRNTEECEEARNGPVSKKQMPPVGNKEKKSGIQKDKKKSRKKRFSSGSKNKLVPEEVTLTVLRSRRISRCPSDWWVVKPEENTFDRNSSKGNELSVYQNRQKNTKKNRLSKDTGKIPVPSKRRKTTTQSSSRVQKFLDIKDSGESSIHCDEISSRQNEPLENDKEDLTQKKNLDFSGTIGCTKYQNSVKTVCNVHLKSHTCECIRKIPKESNLDSGKPQISGLEVSGPSRLTNCVMSGKNNSDMEDKEPFLQHLNTFCVIFFTVLPSNTPNVRRTKRIRLKPLEYWRGERIDYQERPSGFVIGGIISPGSVSPKRKAKGNLGKVNKKANNKRICHDNHEKSMNLGQRGDPLQPTRVKDPETREIIFMDLIRPRDTYQFFVEHGDLRVFKTLDTPFFSTGKLVLGPCEEKGRQHVGQDILVFYVSYGDILCTLHETPYMITTGDSFYVPSGNYYNITNLLNEESILLFTQIKR</sequence>
<feature type="domain" description="Kinetochore assembly subunit CENP-C N-terminal" evidence="13">
    <location>
        <begin position="116"/>
        <end position="251"/>
    </location>
</feature>
<feature type="compositionally biased region" description="Basic and acidic residues" evidence="10">
    <location>
        <begin position="419"/>
        <end position="428"/>
    </location>
</feature>
<dbReference type="PANTHER" id="PTHR16684:SF11">
    <property type="entry name" value="CENTROMERE PROTEIN C"/>
    <property type="match status" value="1"/>
</dbReference>
<organism evidence="14 15">
    <name type="scientific">Nannospalax galili</name>
    <name type="common">Northern Israeli blind subterranean mole rat</name>
    <name type="synonym">Spalax galili</name>
    <dbReference type="NCBI Taxonomy" id="1026970"/>
    <lineage>
        <taxon>Eukaryota</taxon>
        <taxon>Metazoa</taxon>
        <taxon>Chordata</taxon>
        <taxon>Craniata</taxon>
        <taxon>Vertebrata</taxon>
        <taxon>Euteleostomi</taxon>
        <taxon>Mammalia</taxon>
        <taxon>Eutheria</taxon>
        <taxon>Euarchontoglires</taxon>
        <taxon>Glires</taxon>
        <taxon>Rodentia</taxon>
        <taxon>Myomorpha</taxon>
        <taxon>Muroidea</taxon>
        <taxon>Spalacidae</taxon>
        <taxon>Spalacinae</taxon>
        <taxon>Nannospalax</taxon>
    </lineage>
</organism>
<feature type="compositionally biased region" description="Basic residues" evidence="10">
    <location>
        <begin position="370"/>
        <end position="384"/>
    </location>
</feature>
<dbReference type="PANTHER" id="PTHR16684">
    <property type="entry name" value="CENTROMERE PROTEIN C"/>
    <property type="match status" value="1"/>
</dbReference>
<feature type="domain" description="Mif2/CENP-C cupin" evidence="11">
    <location>
        <begin position="803"/>
        <end position="886"/>
    </location>
</feature>
<dbReference type="Pfam" id="PF15620">
    <property type="entry name" value="CENP-C_mid"/>
    <property type="match status" value="1"/>
</dbReference>
<feature type="compositionally biased region" description="Basic and acidic residues" evidence="10">
    <location>
        <begin position="442"/>
        <end position="451"/>
    </location>
</feature>
<feature type="compositionally biased region" description="Polar residues" evidence="10">
    <location>
        <begin position="394"/>
        <end position="418"/>
    </location>
</feature>
<feature type="compositionally biased region" description="Basic and acidic residues" evidence="10">
    <location>
        <begin position="189"/>
        <end position="200"/>
    </location>
</feature>
<dbReference type="InterPro" id="IPR011051">
    <property type="entry name" value="RmlC_Cupin_sf"/>
</dbReference>
<dbReference type="GO" id="GO:0005721">
    <property type="term" value="C:pericentric heterochromatin"/>
    <property type="evidence" value="ECO:0007669"/>
    <property type="project" value="Ensembl"/>
</dbReference>
<evidence type="ECO:0000259" key="13">
    <source>
        <dbReference type="Pfam" id="PF15622"/>
    </source>
</evidence>
<feature type="domain" description="Kinetochore assembly subunit CENP-C N-terminal" evidence="13">
    <location>
        <begin position="1"/>
        <end position="115"/>
    </location>
</feature>
<dbReference type="GO" id="GO:0016604">
    <property type="term" value="C:nuclear body"/>
    <property type="evidence" value="ECO:0007669"/>
    <property type="project" value="Ensembl"/>
</dbReference>
<keyword evidence="4" id="KW-0539">Nucleus</keyword>
<dbReference type="GO" id="GO:0000939">
    <property type="term" value="C:inner kinetochore"/>
    <property type="evidence" value="ECO:0007669"/>
    <property type="project" value="Ensembl"/>
</dbReference>
<comment type="function">
    <text evidence="5">Component of the CENPA-NAC (nucleosome-associated) complex, a complex that plays a central role in assembly of kinetochore proteins, mitotic progression and chromosome segregation. The CENPA-NAC complex recruits the CENPA-CAD (nucleosome distal) complex and may be involved in incorporation of newly synthesized CENPA into centromeres. CENPC recruits DNA methylation and DNMT3B to both centromeric and pericentromeric satellite repeats and regulates the histone code in these regions.</text>
</comment>
<evidence type="ECO:0000256" key="8">
    <source>
        <dbReference type="ARBA" id="ARBA00082151"/>
    </source>
</evidence>
<reference evidence="14" key="1">
    <citation type="submission" date="2025-08" db="UniProtKB">
        <authorList>
            <consortium name="Ensembl"/>
        </authorList>
    </citation>
    <scope>IDENTIFICATION</scope>
</reference>
<feature type="domain" description="CENP-C middle DNMT3B-binding" evidence="12">
    <location>
        <begin position="256"/>
        <end position="513"/>
    </location>
</feature>
<proteinExistence type="inferred from homology"/>
<dbReference type="GO" id="GO:0019237">
    <property type="term" value="F:centromeric DNA binding"/>
    <property type="evidence" value="ECO:0007669"/>
    <property type="project" value="InterPro"/>
</dbReference>
<feature type="compositionally biased region" description="Basic and acidic residues" evidence="10">
    <location>
        <begin position="357"/>
        <end position="367"/>
    </location>
</feature>
<dbReference type="GO" id="GO:0042802">
    <property type="term" value="F:identical protein binding"/>
    <property type="evidence" value="ECO:0007669"/>
    <property type="project" value="Ensembl"/>
</dbReference>
<dbReference type="Ensembl" id="ENSNGAT00000015484.1">
    <property type="protein sequence ID" value="ENSNGAP00000009965.1"/>
    <property type="gene ID" value="ENSNGAG00000012497.1"/>
</dbReference>
<evidence type="ECO:0000313" key="14">
    <source>
        <dbReference type="Ensembl" id="ENSNGAP00000009965.1"/>
    </source>
</evidence>
<evidence type="ECO:0000256" key="4">
    <source>
        <dbReference type="ARBA" id="ARBA00023242"/>
    </source>
</evidence>
<evidence type="ECO:0000256" key="3">
    <source>
        <dbReference type="ARBA" id="ARBA00023125"/>
    </source>
</evidence>
<feature type="compositionally biased region" description="Polar residues" evidence="10">
    <location>
        <begin position="311"/>
        <end position="325"/>
    </location>
</feature>
<reference evidence="14" key="2">
    <citation type="submission" date="2025-09" db="UniProtKB">
        <authorList>
            <consortium name="Ensembl"/>
        </authorList>
    </citation>
    <scope>IDENTIFICATION</scope>
</reference>
<gene>
    <name evidence="14" type="primary">Cenpc</name>
</gene>
<evidence type="ECO:0000256" key="1">
    <source>
        <dbReference type="ARBA" id="ARBA00004123"/>
    </source>
</evidence>
<comment type="similarity">
    <text evidence="2">Belongs to the CENP-C/MIF2 family.</text>
</comment>
<dbReference type="Proteomes" id="UP000694381">
    <property type="component" value="Unassembled WGS sequence"/>
</dbReference>
<comment type="subcellular location">
    <subcellularLocation>
        <location evidence="1">Nucleus</location>
    </subcellularLocation>
</comment>
<dbReference type="SUPFAM" id="SSF51182">
    <property type="entry name" value="RmlC-like cupins"/>
    <property type="match status" value="1"/>
</dbReference>
<dbReference type="OMA" id="DHHNEAD"/>
<feature type="compositionally biased region" description="Basic residues" evidence="10">
    <location>
        <begin position="452"/>
        <end position="461"/>
    </location>
</feature>
<dbReference type="GO" id="GO:0051315">
    <property type="term" value="P:attachment of mitotic spindle microtubules to kinetochore"/>
    <property type="evidence" value="ECO:0007669"/>
    <property type="project" value="TreeGrafter"/>
</dbReference>
<dbReference type="InterPro" id="IPR028052">
    <property type="entry name" value="CENP-C_N_dom"/>
</dbReference>
<dbReference type="Pfam" id="PF11699">
    <property type="entry name" value="CENP-C_C"/>
    <property type="match status" value="1"/>
</dbReference>
<feature type="region of interest" description="Disordered" evidence="10">
    <location>
        <begin position="189"/>
        <end position="216"/>
    </location>
</feature>
<dbReference type="Gene3D" id="2.60.120.10">
    <property type="entry name" value="Jelly Rolls"/>
    <property type="match status" value="1"/>
</dbReference>
<dbReference type="GeneTree" id="ENSGT00390000016737"/>
<feature type="region of interest" description="Disordered" evidence="10">
    <location>
        <begin position="500"/>
        <end position="550"/>
    </location>
</feature>
<dbReference type="InterPro" id="IPR028386">
    <property type="entry name" value="CENP-C/Mif2/cnp3"/>
</dbReference>
<evidence type="ECO:0000259" key="12">
    <source>
        <dbReference type="Pfam" id="PF15620"/>
    </source>
</evidence>
<dbReference type="InterPro" id="IPR014710">
    <property type="entry name" value="RmlC-like_jellyroll"/>
</dbReference>
<dbReference type="GO" id="GO:0051382">
    <property type="term" value="P:kinetochore assembly"/>
    <property type="evidence" value="ECO:0007669"/>
    <property type="project" value="Ensembl"/>
</dbReference>
<name>A0A8C6QYW6_NANGA</name>
<dbReference type="GO" id="GO:0030496">
    <property type="term" value="C:midbody"/>
    <property type="evidence" value="ECO:0007669"/>
    <property type="project" value="Ensembl"/>
</dbReference>
<comment type="subunit">
    <text evidence="6">Oligomer. Component of the CENPA-NAC complex, at least composed of CENPA, CENPC, CENPH, CENPM, CENPN, CENPT and CENPU. The CENPA-NAC complex interacts with the CENPA-CAD complex, composed of CENPI, CENPK, CENPL, CENPO, CENPP, CENPQ, CENPR and CENPS. Binds to DAXX. Interacts with DNMT3B. Interacts directly with CENPA. Identified in a centromere complex containing histones H2A, H2B and H4, and at least CENPA, CENPB, CENPC, CENPT, CENPN, HJURP, SUPT16H, SSRP1 and RSF1. Interacts with MEIKIN.</text>
</comment>
<dbReference type="InterPro" id="IPR025974">
    <property type="entry name" value="Mif2/CENP-C_cupin"/>
</dbReference>
<evidence type="ECO:0000259" key="11">
    <source>
        <dbReference type="Pfam" id="PF11699"/>
    </source>
</evidence>
<dbReference type="FunFam" id="2.60.120.10:FF:000033">
    <property type="entry name" value="Centromere protein C 1"/>
    <property type="match status" value="1"/>
</dbReference>
<dbReference type="InterPro" id="IPR028931">
    <property type="entry name" value="CENP-C_mid"/>
</dbReference>
<dbReference type="GO" id="GO:0051455">
    <property type="term" value="P:spindle attachment to meiosis I kinetochore"/>
    <property type="evidence" value="ECO:0007669"/>
    <property type="project" value="TreeGrafter"/>
</dbReference>
<evidence type="ECO:0000313" key="15">
    <source>
        <dbReference type="Proteomes" id="UP000694381"/>
    </source>
</evidence>
<feature type="compositionally biased region" description="Polar residues" evidence="10">
    <location>
        <begin position="506"/>
        <end position="518"/>
    </location>
</feature>
<evidence type="ECO:0000256" key="6">
    <source>
        <dbReference type="ARBA" id="ARBA00064952"/>
    </source>
</evidence>
<evidence type="ECO:0000256" key="2">
    <source>
        <dbReference type="ARBA" id="ARBA00010291"/>
    </source>
</evidence>
<keyword evidence="3" id="KW-0238">DNA-binding</keyword>
<evidence type="ECO:0000256" key="7">
    <source>
        <dbReference type="ARBA" id="ARBA00068530"/>
    </source>
</evidence>
<evidence type="ECO:0000256" key="10">
    <source>
        <dbReference type="SAM" id="MobiDB-lite"/>
    </source>
</evidence>
<feature type="region of interest" description="Disordered" evidence="10">
    <location>
        <begin position="286"/>
        <end position="467"/>
    </location>
</feature>
<dbReference type="Pfam" id="PF15622">
    <property type="entry name" value="CENP_C_N"/>
    <property type="match status" value="2"/>
</dbReference>